<dbReference type="AlphaFoldDB" id="A0A081P4X4"/>
<dbReference type="Proteomes" id="UP000028123">
    <property type="component" value="Unassembled WGS sequence"/>
</dbReference>
<keyword evidence="4" id="KW-1185">Reference proteome</keyword>
<dbReference type="SMART" id="SM00347">
    <property type="entry name" value="HTH_MARR"/>
    <property type="match status" value="1"/>
</dbReference>
<sequence length="145" mass="16773">MVHRQDLYELEEAFRLMFRKVKASWTRFEAHGVSASQAVILEKLQNEGPLKVSQIADALWITSGAVTSLSDKLISGGFAERTRSEEDRRVVYMEITDKGREIIEELHLHRQRVVEEYFGKLPDEDIKHMTRICKAILTETQEVNV</sequence>
<comment type="caution">
    <text evidence="3">The sequence shown here is derived from an EMBL/GenBank/DDBJ whole genome shotgun (WGS) entry which is preliminary data.</text>
</comment>
<dbReference type="Pfam" id="PF01047">
    <property type="entry name" value="MarR"/>
    <property type="match status" value="1"/>
</dbReference>
<evidence type="ECO:0000313" key="3">
    <source>
        <dbReference type="EMBL" id="KEQ25747.1"/>
    </source>
</evidence>
<feature type="domain" description="HTH marR-type" evidence="2">
    <location>
        <begin position="3"/>
        <end position="138"/>
    </location>
</feature>
<dbReference type="EMBL" id="JNVM01000010">
    <property type="protein sequence ID" value="KEQ25747.1"/>
    <property type="molecule type" value="Genomic_DNA"/>
</dbReference>
<dbReference type="InterPro" id="IPR039422">
    <property type="entry name" value="MarR/SlyA-like"/>
</dbReference>
<dbReference type="InterPro" id="IPR000835">
    <property type="entry name" value="HTH_MarR-typ"/>
</dbReference>
<name>A0A081P4X4_9BACL</name>
<dbReference type="PRINTS" id="PR00598">
    <property type="entry name" value="HTHMARR"/>
</dbReference>
<dbReference type="OrthoDB" id="166070at2"/>
<accession>A0A081P4X4</accession>
<keyword evidence="1" id="KW-0238">DNA-binding</keyword>
<dbReference type="InterPro" id="IPR036388">
    <property type="entry name" value="WH-like_DNA-bd_sf"/>
</dbReference>
<organism evidence="3 4">
    <name type="scientific">Paenibacillus tyrfis</name>
    <dbReference type="NCBI Taxonomy" id="1501230"/>
    <lineage>
        <taxon>Bacteria</taxon>
        <taxon>Bacillati</taxon>
        <taxon>Bacillota</taxon>
        <taxon>Bacilli</taxon>
        <taxon>Bacillales</taxon>
        <taxon>Paenibacillaceae</taxon>
        <taxon>Paenibacillus</taxon>
    </lineage>
</organism>
<dbReference type="SUPFAM" id="SSF46785">
    <property type="entry name" value="Winged helix' DNA-binding domain"/>
    <property type="match status" value="1"/>
</dbReference>
<dbReference type="GO" id="GO:0003677">
    <property type="term" value="F:DNA binding"/>
    <property type="evidence" value="ECO:0007669"/>
    <property type="project" value="UniProtKB-KW"/>
</dbReference>
<gene>
    <name evidence="3" type="ORF">ET33_03280</name>
</gene>
<evidence type="ECO:0000259" key="2">
    <source>
        <dbReference type="PROSITE" id="PS50995"/>
    </source>
</evidence>
<dbReference type="RefSeq" id="WP_036682329.1">
    <property type="nucleotide sequence ID" value="NZ_FYEP01000024.1"/>
</dbReference>
<protein>
    <submittedName>
        <fullName evidence="3">Transcriptional regulator</fullName>
    </submittedName>
</protein>
<proteinExistence type="predicted"/>
<dbReference type="PROSITE" id="PS50995">
    <property type="entry name" value="HTH_MARR_2"/>
    <property type="match status" value="1"/>
</dbReference>
<dbReference type="InterPro" id="IPR036390">
    <property type="entry name" value="WH_DNA-bd_sf"/>
</dbReference>
<dbReference type="Gene3D" id="1.10.10.10">
    <property type="entry name" value="Winged helix-like DNA-binding domain superfamily/Winged helix DNA-binding domain"/>
    <property type="match status" value="1"/>
</dbReference>
<dbReference type="PANTHER" id="PTHR33164:SF99">
    <property type="entry name" value="MARR FAMILY REGULATORY PROTEIN"/>
    <property type="match status" value="1"/>
</dbReference>
<evidence type="ECO:0000256" key="1">
    <source>
        <dbReference type="ARBA" id="ARBA00023125"/>
    </source>
</evidence>
<dbReference type="GO" id="GO:0006950">
    <property type="term" value="P:response to stress"/>
    <property type="evidence" value="ECO:0007669"/>
    <property type="project" value="TreeGrafter"/>
</dbReference>
<dbReference type="PANTHER" id="PTHR33164">
    <property type="entry name" value="TRANSCRIPTIONAL REGULATOR, MARR FAMILY"/>
    <property type="match status" value="1"/>
</dbReference>
<evidence type="ECO:0000313" key="4">
    <source>
        <dbReference type="Proteomes" id="UP000028123"/>
    </source>
</evidence>
<dbReference type="eggNOG" id="COG1846">
    <property type="taxonomic scope" value="Bacteria"/>
</dbReference>
<dbReference type="GO" id="GO:0003700">
    <property type="term" value="F:DNA-binding transcription factor activity"/>
    <property type="evidence" value="ECO:0007669"/>
    <property type="project" value="InterPro"/>
</dbReference>
<reference evidence="3 4" key="1">
    <citation type="submission" date="2014-06" db="EMBL/GenBank/DDBJ databases">
        <title>Draft genome sequence of Paenibacillus sp. MSt1.</title>
        <authorList>
            <person name="Aw Y.K."/>
            <person name="Ong K.S."/>
            <person name="Gan H.M."/>
            <person name="Lee S.M."/>
        </authorList>
    </citation>
    <scope>NUCLEOTIDE SEQUENCE [LARGE SCALE GENOMIC DNA]</scope>
    <source>
        <strain evidence="3 4">MSt1</strain>
    </source>
</reference>